<feature type="region of interest" description="Disordered" evidence="1">
    <location>
        <begin position="295"/>
        <end position="315"/>
    </location>
</feature>
<name>A0A848EBU2_9PROT</name>
<protein>
    <submittedName>
        <fullName evidence="3">Alpha/beta hydrolase</fullName>
    </submittedName>
</protein>
<evidence type="ECO:0000256" key="1">
    <source>
        <dbReference type="SAM" id="MobiDB-lite"/>
    </source>
</evidence>
<feature type="compositionally biased region" description="Basic residues" evidence="1">
    <location>
        <begin position="295"/>
        <end position="305"/>
    </location>
</feature>
<evidence type="ECO:0000259" key="2">
    <source>
        <dbReference type="Pfam" id="PF00561"/>
    </source>
</evidence>
<keyword evidence="4" id="KW-1185">Reference proteome</keyword>
<dbReference type="AlphaFoldDB" id="A0A848EBU2"/>
<accession>A0A848EBU2</accession>
<dbReference type="InterPro" id="IPR029058">
    <property type="entry name" value="AB_hydrolase_fold"/>
</dbReference>
<evidence type="ECO:0000313" key="4">
    <source>
        <dbReference type="Proteomes" id="UP000548582"/>
    </source>
</evidence>
<evidence type="ECO:0000313" key="3">
    <source>
        <dbReference type="EMBL" id="NMJ41506.1"/>
    </source>
</evidence>
<feature type="domain" description="AB hydrolase-1" evidence="2">
    <location>
        <begin position="24"/>
        <end position="248"/>
    </location>
</feature>
<dbReference type="EMBL" id="JABBKX010000002">
    <property type="protein sequence ID" value="NMJ41506.1"/>
    <property type="molecule type" value="Genomic_DNA"/>
</dbReference>
<dbReference type="Pfam" id="PF00561">
    <property type="entry name" value="Abhydrolase_1"/>
    <property type="match status" value="1"/>
</dbReference>
<dbReference type="PANTHER" id="PTHR43798">
    <property type="entry name" value="MONOACYLGLYCEROL LIPASE"/>
    <property type="match status" value="1"/>
</dbReference>
<comment type="caution">
    <text evidence="3">The sequence shown here is derived from an EMBL/GenBank/DDBJ whole genome shotgun (WGS) entry which is preliminary data.</text>
</comment>
<keyword evidence="3" id="KW-0378">Hydrolase</keyword>
<dbReference type="InterPro" id="IPR050266">
    <property type="entry name" value="AB_hydrolase_sf"/>
</dbReference>
<proteinExistence type="predicted"/>
<dbReference type="GO" id="GO:0016020">
    <property type="term" value="C:membrane"/>
    <property type="evidence" value="ECO:0007669"/>
    <property type="project" value="TreeGrafter"/>
</dbReference>
<organism evidence="3 4">
    <name type="scientific">Neoroseomonas marina</name>
    <dbReference type="NCBI Taxonomy" id="1232220"/>
    <lineage>
        <taxon>Bacteria</taxon>
        <taxon>Pseudomonadati</taxon>
        <taxon>Pseudomonadota</taxon>
        <taxon>Alphaproteobacteria</taxon>
        <taxon>Acetobacterales</taxon>
        <taxon>Acetobacteraceae</taxon>
        <taxon>Neoroseomonas</taxon>
    </lineage>
</organism>
<dbReference type="GO" id="GO:0016787">
    <property type="term" value="F:hydrolase activity"/>
    <property type="evidence" value="ECO:0007669"/>
    <property type="project" value="UniProtKB-KW"/>
</dbReference>
<dbReference type="Gene3D" id="3.40.50.1820">
    <property type="entry name" value="alpha/beta hydrolase"/>
    <property type="match status" value="1"/>
</dbReference>
<sequence>MTRQSLIANGIVQSYLRFGSPDLPALVLLPGITSPAQTWAFVGERLGDRYDTVIPDLRGRGFSEGGPHLAYDLDSYAADIEALVGAIGLSAPVLMGHSMGARITIRLARRGRVAFDRAVLIDPPMSGPGRRPYPTGLAWFLDSLDLAQASTDPAVLRDFVPGWSDEHLRTRLEWLRRCDRDAVIASHEGFHTEDIHADLPHLALPTLLMVAGRGGVVSNADLAEIAVLNPRLEVRRVEEAGHMIPWEDEAGFHRALEGSSDAAPTASATAVLPCRSGRWEWSRSICGPSAVSRRVGRTSKLRHGPRTPGRDHRSAFEGDCHAVQASRPKAWHLAAPPAR</sequence>
<gene>
    <name evidence="3" type="ORF">GWK16_09660</name>
</gene>
<dbReference type="Proteomes" id="UP000548582">
    <property type="component" value="Unassembled WGS sequence"/>
</dbReference>
<reference evidence="3 4" key="1">
    <citation type="submission" date="2020-03" db="EMBL/GenBank/DDBJ databases">
        <authorList>
            <person name="Sun Q."/>
        </authorList>
    </citation>
    <scope>NUCLEOTIDE SEQUENCE [LARGE SCALE GENOMIC DNA]</scope>
    <source>
        <strain evidence="3 4">JC162</strain>
    </source>
</reference>
<dbReference type="InterPro" id="IPR000073">
    <property type="entry name" value="AB_hydrolase_1"/>
</dbReference>
<dbReference type="SUPFAM" id="SSF53474">
    <property type="entry name" value="alpha/beta-Hydrolases"/>
    <property type="match status" value="1"/>
</dbReference>
<dbReference type="PANTHER" id="PTHR43798:SF33">
    <property type="entry name" value="HYDROLASE, PUTATIVE (AFU_ORTHOLOGUE AFUA_2G14860)-RELATED"/>
    <property type="match status" value="1"/>
</dbReference>